<dbReference type="InterPro" id="IPR001063">
    <property type="entry name" value="Ribosomal_uL22"/>
</dbReference>
<dbReference type="AlphaFoldDB" id="A0A212C3D9"/>
<keyword evidence="3 6" id="KW-0687">Ribonucleoprotein</keyword>
<evidence type="ECO:0000256" key="4">
    <source>
        <dbReference type="ARBA" id="ARBA00035207"/>
    </source>
</evidence>
<reference evidence="8 9" key="1">
    <citation type="journal article" date="2018" name="Mol. Genet. Genomics">
        <title>The red deer Cervus elaphus genome CerEla1.0: sequencing, annotating, genes, and chromosomes.</title>
        <authorList>
            <person name="Bana N.A."/>
            <person name="Nyiri A."/>
            <person name="Nagy J."/>
            <person name="Frank K."/>
            <person name="Nagy T."/>
            <person name="Steger V."/>
            <person name="Schiller M."/>
            <person name="Lakatos P."/>
            <person name="Sugar L."/>
            <person name="Horn P."/>
            <person name="Barta E."/>
            <person name="Orosz L."/>
        </authorList>
    </citation>
    <scope>NUCLEOTIDE SEQUENCE [LARGE SCALE GENOMIC DNA]</scope>
    <source>
        <strain evidence="8">Hungarian</strain>
    </source>
</reference>
<dbReference type="EMBL" id="MKHE01000031">
    <property type="protein sequence ID" value="OWK00480.1"/>
    <property type="molecule type" value="Genomic_DNA"/>
</dbReference>
<evidence type="ECO:0000313" key="9">
    <source>
        <dbReference type="Proteomes" id="UP000242450"/>
    </source>
</evidence>
<evidence type="ECO:0000313" key="8">
    <source>
        <dbReference type="EMBL" id="OWK00480.1"/>
    </source>
</evidence>
<accession>A0A212C3D9</accession>
<dbReference type="Proteomes" id="UP000242450">
    <property type="component" value="Chromosome 31"/>
</dbReference>
<dbReference type="GO" id="GO:0002181">
    <property type="term" value="P:cytoplasmic translation"/>
    <property type="evidence" value="ECO:0007669"/>
    <property type="project" value="TreeGrafter"/>
</dbReference>
<dbReference type="PANTHER" id="PTHR11593">
    <property type="entry name" value="60S RIBOSOMAL PROTEIN L17"/>
    <property type="match status" value="1"/>
</dbReference>
<comment type="similarity">
    <text evidence="1 6">Belongs to the universal ribosomal protein uL22 family.</text>
</comment>
<comment type="caution">
    <text evidence="8">The sequence shown here is derived from an EMBL/GenBank/DDBJ whole genome shotgun (WGS) entry which is preliminary data.</text>
</comment>
<evidence type="ECO:0000256" key="5">
    <source>
        <dbReference type="ARBA" id="ARBA00035325"/>
    </source>
</evidence>
<dbReference type="InterPro" id="IPR036394">
    <property type="entry name" value="Ribosomal_uL22_sf"/>
</dbReference>
<feature type="compositionally biased region" description="Basic residues" evidence="7">
    <location>
        <begin position="73"/>
        <end position="90"/>
    </location>
</feature>
<dbReference type="GO" id="GO:0022625">
    <property type="term" value="C:cytosolic large ribosomal subunit"/>
    <property type="evidence" value="ECO:0007669"/>
    <property type="project" value="TreeGrafter"/>
</dbReference>
<protein>
    <recommendedName>
        <fullName evidence="4">Large ribosomal subunit protein uL22</fullName>
    </recommendedName>
    <alternativeName>
        <fullName evidence="5">60S ribosomal protein L17</fullName>
    </alternativeName>
</protein>
<keyword evidence="9" id="KW-1185">Reference proteome</keyword>
<dbReference type="Pfam" id="PF00237">
    <property type="entry name" value="Ribosomal_L22"/>
    <property type="match status" value="1"/>
</dbReference>
<keyword evidence="2 6" id="KW-0689">Ribosomal protein</keyword>
<dbReference type="OrthoDB" id="9833764at2759"/>
<evidence type="ECO:0000256" key="7">
    <source>
        <dbReference type="SAM" id="MobiDB-lite"/>
    </source>
</evidence>
<evidence type="ECO:0000256" key="1">
    <source>
        <dbReference type="ARBA" id="ARBA00009451"/>
    </source>
</evidence>
<sequence length="90" mass="10385">MLKNAESNAEPRGLDVESLVTEHIQVDKAPEMQPRAHRAHDRVNSYMSSPCHIEVILTEKEQVVPKPEEVAQKKKTSQKKLKRQKLMAWK</sequence>
<dbReference type="SUPFAM" id="SSF54843">
    <property type="entry name" value="Ribosomal protein L22"/>
    <property type="match status" value="1"/>
</dbReference>
<dbReference type="Gene3D" id="3.90.470.10">
    <property type="entry name" value="Ribosomal protein L22/L17"/>
    <property type="match status" value="1"/>
</dbReference>
<dbReference type="GO" id="GO:0003735">
    <property type="term" value="F:structural constituent of ribosome"/>
    <property type="evidence" value="ECO:0007669"/>
    <property type="project" value="InterPro"/>
</dbReference>
<dbReference type="PANTHER" id="PTHR11593:SF10">
    <property type="entry name" value="60S RIBOSOMAL PROTEIN L17"/>
    <property type="match status" value="1"/>
</dbReference>
<evidence type="ECO:0000256" key="3">
    <source>
        <dbReference type="ARBA" id="ARBA00023274"/>
    </source>
</evidence>
<gene>
    <name evidence="8" type="ORF">Celaphus_00019546</name>
</gene>
<organism evidence="8 9">
    <name type="scientific">Cervus elaphus hippelaphus</name>
    <name type="common">European red deer</name>
    <dbReference type="NCBI Taxonomy" id="46360"/>
    <lineage>
        <taxon>Eukaryota</taxon>
        <taxon>Metazoa</taxon>
        <taxon>Chordata</taxon>
        <taxon>Craniata</taxon>
        <taxon>Vertebrata</taxon>
        <taxon>Euteleostomi</taxon>
        <taxon>Mammalia</taxon>
        <taxon>Eutheria</taxon>
        <taxon>Laurasiatheria</taxon>
        <taxon>Artiodactyla</taxon>
        <taxon>Ruminantia</taxon>
        <taxon>Pecora</taxon>
        <taxon>Cervidae</taxon>
        <taxon>Cervinae</taxon>
        <taxon>Cervus</taxon>
    </lineage>
</organism>
<proteinExistence type="inferred from homology"/>
<dbReference type="InterPro" id="IPR005721">
    <property type="entry name" value="Ribosomal_uL22_euk/arc"/>
</dbReference>
<evidence type="ECO:0000256" key="6">
    <source>
        <dbReference type="RuleBase" id="RU004005"/>
    </source>
</evidence>
<name>A0A212C3D9_CEREH</name>
<feature type="region of interest" description="Disordered" evidence="7">
    <location>
        <begin position="66"/>
        <end position="90"/>
    </location>
</feature>
<evidence type="ECO:0000256" key="2">
    <source>
        <dbReference type="ARBA" id="ARBA00022980"/>
    </source>
</evidence>